<evidence type="ECO:0000313" key="2">
    <source>
        <dbReference type="Proteomes" id="UP000272908"/>
    </source>
</evidence>
<proteinExistence type="predicted"/>
<gene>
    <name evidence="1" type="ORF">ROE7235_03689</name>
</gene>
<evidence type="ECO:0000313" key="1">
    <source>
        <dbReference type="EMBL" id="SUZ33908.1"/>
    </source>
</evidence>
<name>A0A3B0MK42_9RHOB</name>
<dbReference type="Proteomes" id="UP000272908">
    <property type="component" value="Unassembled WGS sequence"/>
</dbReference>
<dbReference type="EMBL" id="UIHC01000089">
    <property type="protein sequence ID" value="SUZ33908.1"/>
    <property type="molecule type" value="Genomic_DNA"/>
</dbReference>
<reference evidence="2" key="1">
    <citation type="submission" date="2018-08" db="EMBL/GenBank/DDBJ databases">
        <authorList>
            <person name="Rodrigo-Torres L."/>
            <person name="Arahal R. D."/>
            <person name="Lucena T."/>
        </authorList>
    </citation>
    <scope>NUCLEOTIDE SEQUENCE [LARGE SCALE GENOMIC DNA]</scope>
    <source>
        <strain evidence="2">CECT 7235</strain>
    </source>
</reference>
<keyword evidence="2" id="KW-1185">Reference proteome</keyword>
<dbReference type="AlphaFoldDB" id="A0A3B0MK42"/>
<accession>A0A3B0MK42</accession>
<dbReference type="RefSeq" id="WP_121097225.1">
    <property type="nucleotide sequence ID" value="NZ_UIHC01000089.1"/>
</dbReference>
<protein>
    <submittedName>
        <fullName evidence="1">Uncharacterized protein</fullName>
    </submittedName>
</protein>
<organism evidence="1 2">
    <name type="scientific">Roseinatronobacter ekhonensis</name>
    <dbReference type="NCBI Taxonomy" id="254356"/>
    <lineage>
        <taxon>Bacteria</taxon>
        <taxon>Pseudomonadati</taxon>
        <taxon>Pseudomonadota</taxon>
        <taxon>Alphaproteobacteria</taxon>
        <taxon>Rhodobacterales</taxon>
        <taxon>Paracoccaceae</taxon>
        <taxon>Roseinatronobacter</taxon>
    </lineage>
</organism>
<sequence length="87" mass="9974">MNDLSERVAQLEADNRMLTDRLALLQEFVMITLMELSEEDARNALREVIAGRIASYRHAVVPDQLGDLQNLMRAFQAAEVAFLDKRR</sequence>